<gene>
    <name evidence="1" type="ORF">IPK02_10205</name>
</gene>
<dbReference type="AlphaFoldDB" id="A0A935TAM7"/>
<proteinExistence type="predicted"/>
<organism evidence="1 2">
    <name type="scientific">Candidatus Accumulibacter affinis</name>
    <dbReference type="NCBI Taxonomy" id="2954384"/>
    <lineage>
        <taxon>Bacteria</taxon>
        <taxon>Pseudomonadati</taxon>
        <taxon>Pseudomonadota</taxon>
        <taxon>Betaproteobacteria</taxon>
        <taxon>Candidatus Accumulibacter</taxon>
    </lineage>
</organism>
<sequence length="77" mass="8329">MPRRNIQQLSDRPLSADGIRQAIARLASRVGRGDGLFLYYPGHGTQTAGAPGKCSEGLLAYDMEIYGASELVAIDEY</sequence>
<evidence type="ECO:0000313" key="1">
    <source>
        <dbReference type="EMBL" id="MBK7954294.1"/>
    </source>
</evidence>
<protein>
    <submittedName>
        <fullName evidence="1">Caspase family protein</fullName>
    </submittedName>
</protein>
<evidence type="ECO:0000313" key="2">
    <source>
        <dbReference type="Proteomes" id="UP000706151"/>
    </source>
</evidence>
<dbReference type="Proteomes" id="UP000706151">
    <property type="component" value="Unassembled WGS sequence"/>
</dbReference>
<comment type="caution">
    <text evidence="1">The sequence shown here is derived from an EMBL/GenBank/DDBJ whole genome shotgun (WGS) entry which is preliminary data.</text>
</comment>
<dbReference type="Gene3D" id="3.40.50.1460">
    <property type="match status" value="1"/>
</dbReference>
<accession>A0A935TAM7</accession>
<reference evidence="1 2" key="1">
    <citation type="submission" date="2020-10" db="EMBL/GenBank/DDBJ databases">
        <title>Connecting structure to function with the recovery of over 1000 high-quality activated sludge metagenome-assembled genomes encoding full-length rRNA genes using long-read sequencing.</title>
        <authorList>
            <person name="Singleton C.M."/>
            <person name="Petriglieri F."/>
            <person name="Kristensen J.M."/>
            <person name="Kirkegaard R.H."/>
            <person name="Michaelsen T.Y."/>
            <person name="Andersen M.H."/>
            <person name="Karst S.M."/>
            <person name="Dueholm M.S."/>
            <person name="Nielsen P.H."/>
            <person name="Albertsen M."/>
        </authorList>
    </citation>
    <scope>NUCLEOTIDE SEQUENCE [LARGE SCALE GENOMIC DNA]</scope>
    <source>
        <strain evidence="1">Fred_18-Q3-R57-64_BAT3C.720</strain>
    </source>
</reference>
<name>A0A935TAM7_9PROT</name>
<dbReference type="EMBL" id="JADJOT010000008">
    <property type="protein sequence ID" value="MBK7954294.1"/>
    <property type="molecule type" value="Genomic_DNA"/>
</dbReference>